<comment type="caution">
    <text evidence="1">The sequence shown here is derived from an EMBL/GenBank/DDBJ whole genome shotgun (WGS) entry which is preliminary data.</text>
</comment>
<sequence length="43" mass="4940">MGFNEDLEEELKDPEFAAYYANAEAESKRELLRCGVITELDET</sequence>
<dbReference type="AlphaFoldDB" id="A0A0F8WJM8"/>
<reference evidence="1" key="1">
    <citation type="journal article" date="2015" name="Nature">
        <title>Complex archaea that bridge the gap between prokaryotes and eukaryotes.</title>
        <authorList>
            <person name="Spang A."/>
            <person name="Saw J.H."/>
            <person name="Jorgensen S.L."/>
            <person name="Zaremba-Niedzwiedzka K."/>
            <person name="Martijn J."/>
            <person name="Lind A.E."/>
            <person name="van Eijk R."/>
            <person name="Schleper C."/>
            <person name="Guy L."/>
            <person name="Ettema T.J."/>
        </authorList>
    </citation>
    <scope>NUCLEOTIDE SEQUENCE</scope>
</reference>
<feature type="non-terminal residue" evidence="1">
    <location>
        <position position="43"/>
    </location>
</feature>
<organism evidence="1">
    <name type="scientific">marine sediment metagenome</name>
    <dbReference type="NCBI Taxonomy" id="412755"/>
    <lineage>
        <taxon>unclassified sequences</taxon>
        <taxon>metagenomes</taxon>
        <taxon>ecological metagenomes</taxon>
    </lineage>
</organism>
<dbReference type="EMBL" id="LAZR01064663">
    <property type="protein sequence ID" value="KKK57087.1"/>
    <property type="molecule type" value="Genomic_DNA"/>
</dbReference>
<proteinExistence type="predicted"/>
<accession>A0A0F8WJM8</accession>
<name>A0A0F8WJM8_9ZZZZ</name>
<evidence type="ECO:0000313" key="1">
    <source>
        <dbReference type="EMBL" id="KKK57087.1"/>
    </source>
</evidence>
<gene>
    <name evidence="1" type="ORF">LCGC14_3058060</name>
</gene>
<protein>
    <submittedName>
        <fullName evidence="1">Uncharacterized protein</fullName>
    </submittedName>
</protein>